<accession>E9GWM2</accession>
<evidence type="ECO:0008006" key="4">
    <source>
        <dbReference type="Google" id="ProtNLM"/>
    </source>
</evidence>
<dbReference type="HOGENOM" id="CLU_1847161_0_0_1"/>
<evidence type="ECO:0000256" key="1">
    <source>
        <dbReference type="SAM" id="MobiDB-lite"/>
    </source>
</evidence>
<dbReference type="OrthoDB" id="8061569at2759"/>
<dbReference type="SUPFAM" id="SSF50630">
    <property type="entry name" value="Acid proteases"/>
    <property type="match status" value="1"/>
</dbReference>
<dbReference type="EMBL" id="GL732570">
    <property type="protein sequence ID" value="EFX76159.1"/>
    <property type="molecule type" value="Genomic_DNA"/>
</dbReference>
<feature type="region of interest" description="Disordered" evidence="1">
    <location>
        <begin position="1"/>
        <end position="40"/>
    </location>
</feature>
<reference evidence="2 3" key="1">
    <citation type="journal article" date="2011" name="Science">
        <title>The ecoresponsive genome of Daphnia pulex.</title>
        <authorList>
            <person name="Colbourne J.K."/>
            <person name="Pfrender M.E."/>
            <person name="Gilbert D."/>
            <person name="Thomas W.K."/>
            <person name="Tucker A."/>
            <person name="Oakley T.H."/>
            <person name="Tokishita S."/>
            <person name="Aerts A."/>
            <person name="Arnold G.J."/>
            <person name="Basu M.K."/>
            <person name="Bauer D.J."/>
            <person name="Caceres C.E."/>
            <person name="Carmel L."/>
            <person name="Casola C."/>
            <person name="Choi J.H."/>
            <person name="Detter J.C."/>
            <person name="Dong Q."/>
            <person name="Dusheyko S."/>
            <person name="Eads B.D."/>
            <person name="Frohlich T."/>
            <person name="Geiler-Samerotte K.A."/>
            <person name="Gerlach D."/>
            <person name="Hatcher P."/>
            <person name="Jogdeo S."/>
            <person name="Krijgsveld J."/>
            <person name="Kriventseva E.V."/>
            <person name="Kultz D."/>
            <person name="Laforsch C."/>
            <person name="Lindquist E."/>
            <person name="Lopez J."/>
            <person name="Manak J.R."/>
            <person name="Muller J."/>
            <person name="Pangilinan J."/>
            <person name="Patwardhan R.P."/>
            <person name="Pitluck S."/>
            <person name="Pritham E.J."/>
            <person name="Rechtsteiner A."/>
            <person name="Rho M."/>
            <person name="Rogozin I.B."/>
            <person name="Sakarya O."/>
            <person name="Salamov A."/>
            <person name="Schaack S."/>
            <person name="Shapiro H."/>
            <person name="Shiga Y."/>
            <person name="Skalitzky C."/>
            <person name="Smith Z."/>
            <person name="Souvorov A."/>
            <person name="Sung W."/>
            <person name="Tang Z."/>
            <person name="Tsuchiya D."/>
            <person name="Tu H."/>
            <person name="Vos H."/>
            <person name="Wang M."/>
            <person name="Wolf Y.I."/>
            <person name="Yamagata H."/>
            <person name="Yamada T."/>
            <person name="Ye Y."/>
            <person name="Shaw J.R."/>
            <person name="Andrews J."/>
            <person name="Crease T.J."/>
            <person name="Tang H."/>
            <person name="Lucas S.M."/>
            <person name="Robertson H.M."/>
            <person name="Bork P."/>
            <person name="Koonin E.V."/>
            <person name="Zdobnov E.M."/>
            <person name="Grigoriev I.V."/>
            <person name="Lynch M."/>
            <person name="Boore J.L."/>
        </authorList>
    </citation>
    <scope>NUCLEOTIDE SEQUENCE [LARGE SCALE GENOMIC DNA]</scope>
</reference>
<proteinExistence type="predicted"/>
<dbReference type="PROSITE" id="PS00141">
    <property type="entry name" value="ASP_PROTEASE"/>
    <property type="match status" value="1"/>
</dbReference>
<dbReference type="Proteomes" id="UP000000305">
    <property type="component" value="Unassembled WGS sequence"/>
</dbReference>
<dbReference type="InterPro" id="IPR001969">
    <property type="entry name" value="Aspartic_peptidase_AS"/>
</dbReference>
<dbReference type="Gene3D" id="2.40.70.10">
    <property type="entry name" value="Acid Proteases"/>
    <property type="match status" value="1"/>
</dbReference>
<dbReference type="GO" id="GO:0006508">
    <property type="term" value="P:proteolysis"/>
    <property type="evidence" value="ECO:0007669"/>
    <property type="project" value="InterPro"/>
</dbReference>
<organism evidence="2 3">
    <name type="scientific">Daphnia pulex</name>
    <name type="common">Water flea</name>
    <dbReference type="NCBI Taxonomy" id="6669"/>
    <lineage>
        <taxon>Eukaryota</taxon>
        <taxon>Metazoa</taxon>
        <taxon>Ecdysozoa</taxon>
        <taxon>Arthropoda</taxon>
        <taxon>Crustacea</taxon>
        <taxon>Branchiopoda</taxon>
        <taxon>Diplostraca</taxon>
        <taxon>Cladocera</taxon>
        <taxon>Anomopoda</taxon>
        <taxon>Daphniidae</taxon>
        <taxon>Daphnia</taxon>
    </lineage>
</organism>
<dbReference type="InterPro" id="IPR021109">
    <property type="entry name" value="Peptidase_aspartic_dom_sf"/>
</dbReference>
<protein>
    <recommendedName>
        <fullName evidence="4">Peptidase A2 domain-containing protein</fullName>
    </recommendedName>
</protein>
<name>E9GWM2_DAPPU</name>
<dbReference type="GO" id="GO:0004190">
    <property type="term" value="F:aspartic-type endopeptidase activity"/>
    <property type="evidence" value="ECO:0007669"/>
    <property type="project" value="InterPro"/>
</dbReference>
<keyword evidence="3" id="KW-1185">Reference proteome</keyword>
<dbReference type="CDD" id="cd00303">
    <property type="entry name" value="retropepsin_like"/>
    <property type="match status" value="1"/>
</dbReference>
<evidence type="ECO:0000313" key="2">
    <source>
        <dbReference type="EMBL" id="EFX76159.1"/>
    </source>
</evidence>
<dbReference type="InParanoid" id="E9GWM2"/>
<gene>
    <name evidence="2" type="ORF">DAPPUDRAFT_249418</name>
</gene>
<evidence type="ECO:0000313" key="3">
    <source>
        <dbReference type="Proteomes" id="UP000000305"/>
    </source>
</evidence>
<dbReference type="Pfam" id="PF13975">
    <property type="entry name" value="gag-asp_proteas"/>
    <property type="match status" value="1"/>
</dbReference>
<sequence>MKKASESATRLPYKKENRTTPASGNEKAGPRGTVHPHFRLRSPEVEIRVSEFGGTVKAIVDTGATVSAVKRSGVRDMNLEKSAIEQVKLVDVATVCPLGESKVLVEWGGEKKNITFLVLEEMPYSMILGTDWIRTAALF</sequence>
<dbReference type="KEGG" id="dpx:DAPPUDRAFT_249418"/>
<dbReference type="AlphaFoldDB" id="E9GWM2"/>